<dbReference type="Pfam" id="PF25023">
    <property type="entry name" value="TEN_YD-shell"/>
    <property type="match status" value="1"/>
</dbReference>
<dbReference type="Gene3D" id="2.180.10.10">
    <property type="entry name" value="RHS repeat-associated core"/>
    <property type="match status" value="2"/>
</dbReference>
<feature type="compositionally biased region" description="Basic and acidic residues" evidence="2">
    <location>
        <begin position="350"/>
        <end position="361"/>
    </location>
</feature>
<accession>A0A5C6TVS9</accession>
<dbReference type="Pfam" id="PF22322">
    <property type="entry name" value="DUF6973"/>
    <property type="match status" value="1"/>
</dbReference>
<dbReference type="InterPro" id="IPR050708">
    <property type="entry name" value="T6SS_VgrG/RHS"/>
</dbReference>
<keyword evidence="1" id="KW-0677">Repeat</keyword>
<dbReference type="NCBIfam" id="TIGR03696">
    <property type="entry name" value="Rhs_assc_core"/>
    <property type="match status" value="1"/>
</dbReference>
<dbReference type="Proteomes" id="UP000321249">
    <property type="component" value="Unassembled WGS sequence"/>
</dbReference>
<dbReference type="PANTHER" id="PTHR32305">
    <property type="match status" value="1"/>
</dbReference>
<dbReference type="InterPro" id="IPR056823">
    <property type="entry name" value="TEN-like_YD-shell"/>
</dbReference>
<sequence length="534" mass="56931">MPSAFSHRQKPVRSLRLRYRWRSADGARERRVVWRRRWAYDDLGRRTSLTSIDGTSASYGYDAVSRLSSLSHDVAGTANDVTFGYSYNPAGQIVATTRSNDAYAWGGHADQAVAETVNGLNQVTATGATSLSHDARGNTSAIGSAGYGYSSENRLTSGPGATALTYDPLGRLYQVSGASGTRRFVYDGDRLIAEYDGANATQMTYVLGPSGEPLAWFNVAGGGYGGFHADERGSVIARSDAVGGTTINSYDEYGVPAPGNAGRFGYTGQAYVPELGLWYYRARMYDPGLGRFMQTDPIGYGSGMNLYAYVGNDPVNLIDPTGLLGECIDTYSFAYVDLNNDRQFNPGEPIEPKSGRRDSHVCDYQPTNPWMGGDGFKGGGGGGGGSGSTGHSAPQNRCPAVPAGRNPPRGNRWLAQALAGLADPLGLPVAEEAADQAYARSAEAYPHLLGINDTRDAYRHFYWVAAMTRMLGASRALAYAASHEVGSADIPGSQMDDYNNHVAAVMMSDPANANIPTADLAERAVSAGCLEILR</sequence>
<evidence type="ECO:0000259" key="4">
    <source>
        <dbReference type="Pfam" id="PF25023"/>
    </source>
</evidence>
<name>A0A5C6TVS9_9SPHN</name>
<organism evidence="5 6">
    <name type="scientific">Allosphingosinicella ginsenosidimutans</name>
    <dbReference type="NCBI Taxonomy" id="1176539"/>
    <lineage>
        <taxon>Bacteria</taxon>
        <taxon>Pseudomonadati</taxon>
        <taxon>Pseudomonadota</taxon>
        <taxon>Alphaproteobacteria</taxon>
        <taxon>Sphingomonadales</taxon>
        <taxon>Sphingomonadaceae</taxon>
        <taxon>Allosphingosinicella</taxon>
    </lineage>
</organism>
<feature type="domain" description="Teneurin-like YD-shell" evidence="4">
    <location>
        <begin position="56"/>
        <end position="315"/>
    </location>
</feature>
<gene>
    <name evidence="5" type="ORF">FRZ32_10560</name>
</gene>
<dbReference type="EMBL" id="VOQQ01000001">
    <property type="protein sequence ID" value="TXC64061.1"/>
    <property type="molecule type" value="Genomic_DNA"/>
</dbReference>
<protein>
    <submittedName>
        <fullName evidence="5">RHS repeat-associated core domain-containing protein</fullName>
    </submittedName>
</protein>
<keyword evidence="6" id="KW-1185">Reference proteome</keyword>
<feature type="region of interest" description="Disordered" evidence="2">
    <location>
        <begin position="373"/>
        <end position="409"/>
    </location>
</feature>
<dbReference type="RefSeq" id="WP_147043467.1">
    <property type="nucleotide sequence ID" value="NZ_BAABIR010000001.1"/>
</dbReference>
<dbReference type="PRINTS" id="PR00394">
    <property type="entry name" value="RHSPROTEIN"/>
</dbReference>
<feature type="region of interest" description="Disordered" evidence="2">
    <location>
        <begin position="344"/>
        <end position="363"/>
    </location>
</feature>
<comment type="caution">
    <text evidence="5">The sequence shown here is derived from an EMBL/GenBank/DDBJ whole genome shotgun (WGS) entry which is preliminary data.</text>
</comment>
<dbReference type="PANTHER" id="PTHR32305:SF15">
    <property type="entry name" value="PROTEIN RHSA-RELATED"/>
    <property type="match status" value="1"/>
</dbReference>
<evidence type="ECO:0000259" key="3">
    <source>
        <dbReference type="Pfam" id="PF22322"/>
    </source>
</evidence>
<evidence type="ECO:0000256" key="1">
    <source>
        <dbReference type="ARBA" id="ARBA00022737"/>
    </source>
</evidence>
<feature type="compositionally biased region" description="Gly residues" evidence="2">
    <location>
        <begin position="373"/>
        <end position="388"/>
    </location>
</feature>
<evidence type="ECO:0000313" key="6">
    <source>
        <dbReference type="Proteomes" id="UP000321249"/>
    </source>
</evidence>
<evidence type="ECO:0000313" key="5">
    <source>
        <dbReference type="EMBL" id="TXC64061.1"/>
    </source>
</evidence>
<dbReference type="InterPro" id="IPR054246">
    <property type="entry name" value="DUF6973"/>
</dbReference>
<reference evidence="5 6" key="1">
    <citation type="journal article" date="2015" name="J. Microbiol.">
        <title>Sphingosinicella ginsenosidimutans sp. nov., with ginsenoside converting activity.</title>
        <authorList>
            <person name="Kim J.K."/>
            <person name="Kang M.S."/>
            <person name="Park S.C."/>
            <person name="Kim K.M."/>
            <person name="Choi K."/>
            <person name="Yoon M.H."/>
            <person name="Im W.T."/>
        </authorList>
    </citation>
    <scope>NUCLEOTIDE SEQUENCE [LARGE SCALE GENOMIC DNA]</scope>
    <source>
        <strain evidence="5 6">BS-11</strain>
    </source>
</reference>
<feature type="domain" description="DUF6973" evidence="3">
    <location>
        <begin position="422"/>
        <end position="510"/>
    </location>
</feature>
<dbReference type="AlphaFoldDB" id="A0A5C6TVS9"/>
<proteinExistence type="predicted"/>
<dbReference type="OrthoDB" id="6057489at2"/>
<dbReference type="InterPro" id="IPR022385">
    <property type="entry name" value="Rhs_assc_core"/>
</dbReference>
<evidence type="ECO:0000256" key="2">
    <source>
        <dbReference type="SAM" id="MobiDB-lite"/>
    </source>
</evidence>